<proteinExistence type="predicted"/>
<organism evidence="2 3">
    <name type="scientific">Prorocentrum cordatum</name>
    <dbReference type="NCBI Taxonomy" id="2364126"/>
    <lineage>
        <taxon>Eukaryota</taxon>
        <taxon>Sar</taxon>
        <taxon>Alveolata</taxon>
        <taxon>Dinophyceae</taxon>
        <taxon>Prorocentrales</taxon>
        <taxon>Prorocentraceae</taxon>
        <taxon>Prorocentrum</taxon>
    </lineage>
</organism>
<evidence type="ECO:0000256" key="1">
    <source>
        <dbReference type="SAM" id="MobiDB-lite"/>
    </source>
</evidence>
<protein>
    <submittedName>
        <fullName evidence="2">Uncharacterized protein</fullName>
    </submittedName>
</protein>
<feature type="region of interest" description="Disordered" evidence="1">
    <location>
        <begin position="44"/>
        <end position="117"/>
    </location>
</feature>
<evidence type="ECO:0000313" key="2">
    <source>
        <dbReference type="EMBL" id="CAK0900594.1"/>
    </source>
</evidence>
<feature type="compositionally biased region" description="Basic and acidic residues" evidence="1">
    <location>
        <begin position="60"/>
        <end position="92"/>
    </location>
</feature>
<accession>A0ABN9XL66</accession>
<keyword evidence="3" id="KW-1185">Reference proteome</keyword>
<comment type="caution">
    <text evidence="2">The sequence shown here is derived from an EMBL/GenBank/DDBJ whole genome shotgun (WGS) entry which is preliminary data.</text>
</comment>
<dbReference type="Proteomes" id="UP001189429">
    <property type="component" value="Unassembled WGS sequence"/>
</dbReference>
<evidence type="ECO:0000313" key="3">
    <source>
        <dbReference type="Proteomes" id="UP001189429"/>
    </source>
</evidence>
<reference evidence="2" key="1">
    <citation type="submission" date="2023-10" db="EMBL/GenBank/DDBJ databases">
        <authorList>
            <person name="Chen Y."/>
            <person name="Shah S."/>
            <person name="Dougan E. K."/>
            <person name="Thang M."/>
            <person name="Chan C."/>
        </authorList>
    </citation>
    <scope>NUCLEOTIDE SEQUENCE [LARGE SCALE GENOMIC DNA]</scope>
</reference>
<sequence length="117" mass="12612">MWHLNIPLFRNLDKVAEHERRAVLGLARTWWGFSERLPAVLSSARAHGLSPALPAPAADLAREARSRPAHRHGAEEEEQRRGGGPDPLEPRKSATAGVSFFSASRGPGCATGTARTA</sequence>
<name>A0ABN9XL66_9DINO</name>
<feature type="compositionally biased region" description="Low complexity" evidence="1">
    <location>
        <begin position="46"/>
        <end position="59"/>
    </location>
</feature>
<gene>
    <name evidence="2" type="ORF">PCOR1329_LOCUS77833</name>
</gene>
<dbReference type="EMBL" id="CAUYUJ010020806">
    <property type="protein sequence ID" value="CAK0900594.1"/>
    <property type="molecule type" value="Genomic_DNA"/>
</dbReference>